<dbReference type="PRINTS" id="PR00741">
    <property type="entry name" value="GLHYDRLASE29"/>
</dbReference>
<dbReference type="PANTHER" id="PTHR10030">
    <property type="entry name" value="ALPHA-L-FUCOSIDASE"/>
    <property type="match status" value="1"/>
</dbReference>
<sequence>MSIPVAPQYIADFEQLGFGMFVHWGLYSQLGRGEWIYHIGKLDANEYKKLKDRFTAEDFNAEDLVLTAKRAGCKYITLTTRHHEGFSLYDTCGLNDYDAVHSPAGRDLIREYVDACNKHGIVPFFYHTTLDWYNPDFENNFDAYLEYLRQSVEILCTNYGKIGGLWFDGNWSKPGADWKEDALYATIRKHQPEAIIVNNTGLSARGETGNPEIDSVTFEQGHPTPMNREGMKKYIAAEMCHTMNDHWGHAACDFNFKSPKYLIETLCDCRKVGANYLLNIGPAGQGAITPMTRALLYTIGDWMNLYGEAIYNGRPYPASGLGKNFILRDGKTLYLFIYDLGRKGNENVTVGSSYSGSYAFGNVADTISSIQWMDSGEALDFVQKDSMLSVNFTGQEYGSSFCVRVAKATLA</sequence>
<evidence type="ECO:0000259" key="7">
    <source>
        <dbReference type="Pfam" id="PF01120"/>
    </source>
</evidence>
<evidence type="ECO:0000256" key="4">
    <source>
        <dbReference type="ARBA" id="ARBA00022729"/>
    </source>
</evidence>
<dbReference type="InterPro" id="IPR000933">
    <property type="entry name" value="Glyco_hydro_29"/>
</dbReference>
<evidence type="ECO:0000256" key="6">
    <source>
        <dbReference type="ARBA" id="ARBA00023295"/>
    </source>
</evidence>
<dbReference type="GO" id="GO:0006004">
    <property type="term" value="P:fucose metabolic process"/>
    <property type="evidence" value="ECO:0007669"/>
    <property type="project" value="InterPro"/>
</dbReference>
<evidence type="ECO:0000313" key="9">
    <source>
        <dbReference type="Proteomes" id="UP000657006"/>
    </source>
</evidence>
<dbReference type="AlphaFoldDB" id="A0A926DWR7"/>
<keyword evidence="4" id="KW-0732">Signal</keyword>
<keyword evidence="6" id="KW-0326">Glycosidase</keyword>
<dbReference type="Gene3D" id="3.20.20.80">
    <property type="entry name" value="Glycosidases"/>
    <property type="match status" value="1"/>
</dbReference>
<protein>
    <recommendedName>
        <fullName evidence="3">alpha-L-fucosidase</fullName>
        <ecNumber evidence="3">3.2.1.51</ecNumber>
    </recommendedName>
</protein>
<dbReference type="EC" id="3.2.1.51" evidence="3"/>
<gene>
    <name evidence="8" type="ORF">H8730_16100</name>
</gene>
<dbReference type="PANTHER" id="PTHR10030:SF37">
    <property type="entry name" value="ALPHA-L-FUCOSIDASE-RELATED"/>
    <property type="match status" value="1"/>
</dbReference>
<dbReference type="SUPFAM" id="SSF51445">
    <property type="entry name" value="(Trans)glycosidases"/>
    <property type="match status" value="1"/>
</dbReference>
<dbReference type="GO" id="GO:0005764">
    <property type="term" value="C:lysosome"/>
    <property type="evidence" value="ECO:0007669"/>
    <property type="project" value="TreeGrafter"/>
</dbReference>
<feature type="domain" description="Glycoside hydrolase family 29 N-terminal" evidence="7">
    <location>
        <begin position="12"/>
        <end position="308"/>
    </location>
</feature>
<dbReference type="GO" id="GO:0016139">
    <property type="term" value="P:glycoside catabolic process"/>
    <property type="evidence" value="ECO:0007669"/>
    <property type="project" value="TreeGrafter"/>
</dbReference>
<comment type="similarity">
    <text evidence="2">Belongs to the glycosyl hydrolase 29 family.</text>
</comment>
<keyword evidence="5" id="KW-0378">Hydrolase</keyword>
<organism evidence="8 9">
    <name type="scientific">Bianquea renquensis</name>
    <dbReference type="NCBI Taxonomy" id="2763661"/>
    <lineage>
        <taxon>Bacteria</taxon>
        <taxon>Bacillati</taxon>
        <taxon>Bacillota</taxon>
        <taxon>Clostridia</taxon>
        <taxon>Eubacteriales</taxon>
        <taxon>Bianqueaceae</taxon>
        <taxon>Bianquea</taxon>
    </lineage>
</organism>
<name>A0A926DWR7_9FIRM</name>
<proteinExistence type="inferred from homology"/>
<dbReference type="InterPro" id="IPR016286">
    <property type="entry name" value="FUC_metazoa-typ"/>
</dbReference>
<dbReference type="InterPro" id="IPR057739">
    <property type="entry name" value="Glyco_hydro_29_N"/>
</dbReference>
<evidence type="ECO:0000256" key="3">
    <source>
        <dbReference type="ARBA" id="ARBA00012662"/>
    </source>
</evidence>
<dbReference type="Pfam" id="PF01120">
    <property type="entry name" value="Alpha_L_fucos"/>
    <property type="match status" value="1"/>
</dbReference>
<dbReference type="SMART" id="SM00812">
    <property type="entry name" value="Alpha_L_fucos"/>
    <property type="match status" value="1"/>
</dbReference>
<dbReference type="InterPro" id="IPR017853">
    <property type="entry name" value="GH"/>
</dbReference>
<dbReference type="Proteomes" id="UP000657006">
    <property type="component" value="Unassembled WGS sequence"/>
</dbReference>
<evidence type="ECO:0000256" key="2">
    <source>
        <dbReference type="ARBA" id="ARBA00007951"/>
    </source>
</evidence>
<accession>A0A926DWR7</accession>
<dbReference type="EMBL" id="JACRSQ010000043">
    <property type="protein sequence ID" value="MBC8545064.1"/>
    <property type="molecule type" value="Genomic_DNA"/>
</dbReference>
<dbReference type="GO" id="GO:0004560">
    <property type="term" value="F:alpha-L-fucosidase activity"/>
    <property type="evidence" value="ECO:0007669"/>
    <property type="project" value="InterPro"/>
</dbReference>
<evidence type="ECO:0000256" key="5">
    <source>
        <dbReference type="ARBA" id="ARBA00022801"/>
    </source>
</evidence>
<keyword evidence="9" id="KW-1185">Reference proteome</keyword>
<evidence type="ECO:0000313" key="8">
    <source>
        <dbReference type="EMBL" id="MBC8545064.1"/>
    </source>
</evidence>
<comment type="function">
    <text evidence="1">Alpha-L-fucosidase is responsible for hydrolyzing the alpha-1,6-linked fucose joined to the reducing-end N-acetylglucosamine of the carbohydrate moieties of glycoproteins.</text>
</comment>
<evidence type="ECO:0000256" key="1">
    <source>
        <dbReference type="ARBA" id="ARBA00004071"/>
    </source>
</evidence>
<comment type="caution">
    <text evidence="8">The sequence shown here is derived from an EMBL/GenBank/DDBJ whole genome shotgun (WGS) entry which is preliminary data.</text>
</comment>
<reference evidence="8" key="1">
    <citation type="submission" date="2020-08" db="EMBL/GenBank/DDBJ databases">
        <title>Genome public.</title>
        <authorList>
            <person name="Liu C."/>
            <person name="Sun Q."/>
        </authorList>
    </citation>
    <scope>NUCLEOTIDE SEQUENCE</scope>
    <source>
        <strain evidence="8">NSJ-32</strain>
    </source>
</reference>
<dbReference type="RefSeq" id="WP_177718142.1">
    <property type="nucleotide sequence ID" value="NZ_JACRSQ010000043.1"/>
</dbReference>